<proteinExistence type="predicted"/>
<comment type="caution">
    <text evidence="1">The sequence shown here is derived from an EMBL/GenBank/DDBJ whole genome shotgun (WGS) entry which is preliminary data.</text>
</comment>
<keyword evidence="2" id="KW-1185">Reference proteome</keyword>
<organism evidence="1 2">
    <name type="scientific">Pseudoflavonifractor capillosus ATCC 29799</name>
    <dbReference type="NCBI Taxonomy" id="411467"/>
    <lineage>
        <taxon>Bacteria</taxon>
        <taxon>Bacillati</taxon>
        <taxon>Bacillota</taxon>
        <taxon>Clostridia</taxon>
        <taxon>Eubacteriales</taxon>
        <taxon>Oscillospiraceae</taxon>
        <taxon>Pseudoflavonifractor</taxon>
    </lineage>
</organism>
<sequence>MASIGEKYVCGGREFWCVGFNGRDKVILRSGAVVMETPVATFEKAFKLCGSMEIGGTCVAKETYGGVVAGAEYEVMDITKEGIVLSNGLTLSLQVFTAVF</sequence>
<dbReference type="Proteomes" id="UP000003639">
    <property type="component" value="Unassembled WGS sequence"/>
</dbReference>
<name>A6NY27_9FIRM</name>
<accession>A6NY27</accession>
<gene>
    <name evidence="1" type="ORF">BACCAP_03126</name>
</gene>
<dbReference type="AlphaFoldDB" id="A6NY27"/>
<evidence type="ECO:0000313" key="2">
    <source>
        <dbReference type="Proteomes" id="UP000003639"/>
    </source>
</evidence>
<reference evidence="1 2" key="1">
    <citation type="submission" date="2007-04" db="EMBL/GenBank/DDBJ databases">
        <authorList>
            <person name="Fulton L."/>
            <person name="Clifton S."/>
            <person name="Fulton B."/>
            <person name="Xu J."/>
            <person name="Minx P."/>
            <person name="Pepin K.H."/>
            <person name="Johnson M."/>
            <person name="Thiruvilangam P."/>
            <person name="Bhonagiri V."/>
            <person name="Nash W.E."/>
            <person name="Mardis E.R."/>
            <person name="Wilson R.K."/>
        </authorList>
    </citation>
    <scope>NUCLEOTIDE SEQUENCE [LARGE SCALE GENOMIC DNA]</scope>
    <source>
        <strain evidence="1 2">ATCC 29799</strain>
    </source>
</reference>
<dbReference type="STRING" id="411467.BACCAP_03126"/>
<evidence type="ECO:0000313" key="1">
    <source>
        <dbReference type="EMBL" id="EDM99197.1"/>
    </source>
</evidence>
<dbReference type="EMBL" id="AAXG02000028">
    <property type="protein sequence ID" value="EDM99197.1"/>
    <property type="molecule type" value="Genomic_DNA"/>
</dbReference>
<protein>
    <submittedName>
        <fullName evidence="1">Uncharacterized protein</fullName>
    </submittedName>
</protein>
<dbReference type="RefSeq" id="WP_006573634.1">
    <property type="nucleotide sequence ID" value="NZ_AAXG02000028.1"/>
</dbReference>
<reference evidence="1 2" key="2">
    <citation type="submission" date="2007-06" db="EMBL/GenBank/DDBJ databases">
        <title>Draft genome sequence of Pseudoflavonifractor capillosus ATCC 29799.</title>
        <authorList>
            <person name="Sudarsanam P."/>
            <person name="Ley R."/>
            <person name="Guruge J."/>
            <person name="Turnbaugh P.J."/>
            <person name="Mahowald M."/>
            <person name="Liep D."/>
            <person name="Gordon J."/>
        </authorList>
    </citation>
    <scope>NUCLEOTIDE SEQUENCE [LARGE SCALE GENOMIC DNA]</scope>
    <source>
        <strain evidence="1 2">ATCC 29799</strain>
    </source>
</reference>